<accession>A0A8X6XI53</accession>
<dbReference type="Proteomes" id="UP000886998">
    <property type="component" value="Unassembled WGS sequence"/>
</dbReference>
<dbReference type="AlphaFoldDB" id="A0A8X6XI53"/>
<keyword evidence="2" id="KW-1185">Reference proteome</keyword>
<reference evidence="1" key="1">
    <citation type="submission" date="2020-08" db="EMBL/GenBank/DDBJ databases">
        <title>Multicomponent nature underlies the extraordinary mechanical properties of spider dragline silk.</title>
        <authorList>
            <person name="Kono N."/>
            <person name="Nakamura H."/>
            <person name="Mori M."/>
            <person name="Yoshida Y."/>
            <person name="Ohtoshi R."/>
            <person name="Malay A.D."/>
            <person name="Moran D.A.P."/>
            <person name="Tomita M."/>
            <person name="Numata K."/>
            <person name="Arakawa K."/>
        </authorList>
    </citation>
    <scope>NUCLEOTIDE SEQUENCE</scope>
</reference>
<organism evidence="1 2">
    <name type="scientific">Trichonephila inaurata madagascariensis</name>
    <dbReference type="NCBI Taxonomy" id="2747483"/>
    <lineage>
        <taxon>Eukaryota</taxon>
        <taxon>Metazoa</taxon>
        <taxon>Ecdysozoa</taxon>
        <taxon>Arthropoda</taxon>
        <taxon>Chelicerata</taxon>
        <taxon>Arachnida</taxon>
        <taxon>Araneae</taxon>
        <taxon>Araneomorphae</taxon>
        <taxon>Entelegynae</taxon>
        <taxon>Araneoidea</taxon>
        <taxon>Nephilidae</taxon>
        <taxon>Trichonephila</taxon>
        <taxon>Trichonephila inaurata</taxon>
    </lineage>
</organism>
<protein>
    <submittedName>
        <fullName evidence="1">Uncharacterized protein</fullName>
    </submittedName>
</protein>
<gene>
    <name evidence="1" type="ORF">TNIN_267061</name>
</gene>
<proteinExistence type="predicted"/>
<name>A0A8X6XI53_9ARAC</name>
<evidence type="ECO:0000313" key="2">
    <source>
        <dbReference type="Proteomes" id="UP000886998"/>
    </source>
</evidence>
<dbReference type="EMBL" id="BMAV01009398">
    <property type="protein sequence ID" value="GFY53604.1"/>
    <property type="molecule type" value="Genomic_DNA"/>
</dbReference>
<evidence type="ECO:0000313" key="1">
    <source>
        <dbReference type="EMBL" id="GFY53604.1"/>
    </source>
</evidence>
<sequence length="75" mass="8337">MHKVFSLVQCGSSDQCCALFCQFQCHRAEMGHGGTVGRCVQRVVTYCPVGTLAHEKPYRERISPGAQSFLVKFVD</sequence>
<comment type="caution">
    <text evidence="1">The sequence shown here is derived from an EMBL/GenBank/DDBJ whole genome shotgun (WGS) entry which is preliminary data.</text>
</comment>